<dbReference type="STRING" id="1131935.PDENDC454_02020"/>
<organism evidence="1 2">
    <name type="scientific">Paenibacillus dendritiformis C454</name>
    <dbReference type="NCBI Taxonomy" id="1131935"/>
    <lineage>
        <taxon>Bacteria</taxon>
        <taxon>Bacillati</taxon>
        <taxon>Bacillota</taxon>
        <taxon>Bacilli</taxon>
        <taxon>Bacillales</taxon>
        <taxon>Paenibacillaceae</taxon>
        <taxon>Paenibacillus</taxon>
    </lineage>
</organism>
<keyword evidence="2" id="KW-1185">Reference proteome</keyword>
<dbReference type="AlphaFoldDB" id="H3SA71"/>
<evidence type="ECO:0000313" key="1">
    <source>
        <dbReference type="EMBL" id="EHQ64095.1"/>
    </source>
</evidence>
<sequence length="61" mass="7130">MLFTTSIVLPGLELSRFTELQKHISGHLHFSYLGLLYAVGREKDWTGWYHAFMKEDLAWTS</sequence>
<evidence type="ECO:0000313" key="2">
    <source>
        <dbReference type="Proteomes" id="UP000003900"/>
    </source>
</evidence>
<reference evidence="1 2" key="1">
    <citation type="journal article" date="2012" name="J. Bacteriol.">
        <title>Genome Sequence of the Pattern-Forming Social Bacterium Paenibacillus dendritiformis C454 Chiral Morphotype.</title>
        <authorList>
            <person name="Sirota-Madi A."/>
            <person name="Olender T."/>
            <person name="Helman Y."/>
            <person name="Brainis I."/>
            <person name="Finkelshtein A."/>
            <person name="Roth D."/>
            <person name="Hagai E."/>
            <person name="Leshkowitz D."/>
            <person name="Brodsky L."/>
            <person name="Galatenko V."/>
            <person name="Nikolaev V."/>
            <person name="Gutnick D.L."/>
            <person name="Lancet D."/>
            <person name="Ben-Jacob E."/>
        </authorList>
    </citation>
    <scope>NUCLEOTIDE SEQUENCE [LARGE SCALE GENOMIC DNA]</scope>
    <source>
        <strain evidence="1 2">C454</strain>
    </source>
</reference>
<comment type="caution">
    <text evidence="1">The sequence shown here is derived from an EMBL/GenBank/DDBJ whole genome shotgun (WGS) entry which is preliminary data.</text>
</comment>
<gene>
    <name evidence="1" type="ORF">PDENDC454_02020</name>
</gene>
<proteinExistence type="predicted"/>
<accession>H3SA71</accession>
<protein>
    <submittedName>
        <fullName evidence="1">Uncharacterized protein</fullName>
    </submittedName>
</protein>
<dbReference type="EMBL" id="AHKH01000003">
    <property type="protein sequence ID" value="EHQ64095.1"/>
    <property type="molecule type" value="Genomic_DNA"/>
</dbReference>
<name>H3SA71_9BACL</name>
<dbReference type="Proteomes" id="UP000003900">
    <property type="component" value="Unassembled WGS sequence"/>
</dbReference>